<sequence>MKKLFTLMLCFILVSTNISFANANNITVSTNISSANTNNITNAIKDIEMVNNSTKIMIKEIVGDKPLETEELRKDIAFAESILSEQSNKLSALYSRESDFELRRTYSTLLYTIALYELSLSSMLVYVNDTNKLDYFIDAITSYSAGENSLEIIKSKNN</sequence>
<keyword evidence="1" id="KW-0732">Signal</keyword>
<accession>A0AAX2ZI06</accession>
<name>A0AAX2ZI06_9FIRM</name>
<organism evidence="2 3">
    <name type="scientific">Terrisporobacter hibernicus</name>
    <dbReference type="NCBI Taxonomy" id="2813371"/>
    <lineage>
        <taxon>Bacteria</taxon>
        <taxon>Bacillati</taxon>
        <taxon>Bacillota</taxon>
        <taxon>Clostridia</taxon>
        <taxon>Peptostreptococcales</taxon>
        <taxon>Peptostreptococcaceae</taxon>
        <taxon>Terrisporobacter</taxon>
    </lineage>
</organism>
<dbReference type="AlphaFoldDB" id="A0AAX2ZI06"/>
<feature type="chain" id="PRO_5043376717" evidence="1">
    <location>
        <begin position="22"/>
        <end position="158"/>
    </location>
</feature>
<dbReference type="KEGG" id="tem:JW646_01280"/>
<feature type="signal peptide" evidence="1">
    <location>
        <begin position="1"/>
        <end position="21"/>
    </location>
</feature>
<proteinExistence type="predicted"/>
<dbReference type="EMBL" id="CP081135">
    <property type="protein sequence ID" value="UEL48110.1"/>
    <property type="molecule type" value="Genomic_DNA"/>
</dbReference>
<gene>
    <name evidence="2" type="ORF">JW646_01280</name>
</gene>
<keyword evidence="3" id="KW-1185">Reference proteome</keyword>
<protein>
    <submittedName>
        <fullName evidence="2">Uncharacterized protein</fullName>
    </submittedName>
</protein>
<dbReference type="Proteomes" id="UP001198983">
    <property type="component" value="Chromosome"/>
</dbReference>
<reference evidence="2 3" key="1">
    <citation type="journal article" date="2023" name="Int. J. Syst. Evol. Microbiol.">
        <title>Terrisporobacter hibernicus sp. nov., isolated from bovine faeces in Northern Ireland.</title>
        <authorList>
            <person name="Mitchell M."/>
            <person name="Nguyen S.V."/>
            <person name="Connor M."/>
            <person name="Fairley D.J."/>
            <person name="Donoghue O."/>
            <person name="Marshall H."/>
            <person name="Koolman L."/>
            <person name="McMullan G."/>
            <person name="Schaffer K.E."/>
            <person name="McGrath J.W."/>
            <person name="Fanning S."/>
        </authorList>
    </citation>
    <scope>NUCLEOTIDE SEQUENCE [LARGE SCALE GENOMIC DNA]</scope>
    <source>
        <strain evidence="2 3">MCA3</strain>
    </source>
</reference>
<evidence type="ECO:0000313" key="2">
    <source>
        <dbReference type="EMBL" id="UEL48110.1"/>
    </source>
</evidence>
<evidence type="ECO:0000313" key="3">
    <source>
        <dbReference type="Proteomes" id="UP001198983"/>
    </source>
</evidence>
<evidence type="ECO:0000256" key="1">
    <source>
        <dbReference type="SAM" id="SignalP"/>
    </source>
</evidence>
<dbReference type="RefSeq" id="WP_228416288.1">
    <property type="nucleotide sequence ID" value="NZ_CP081135.1"/>
</dbReference>